<evidence type="ECO:0000313" key="1">
    <source>
        <dbReference type="EMBL" id="MBE9068665.1"/>
    </source>
</evidence>
<accession>A0A928ZWC8</accession>
<gene>
    <name evidence="1" type="ORF">IQ260_18630</name>
</gene>
<protein>
    <submittedName>
        <fullName evidence="1">Uncharacterized protein</fullName>
    </submittedName>
</protein>
<dbReference type="Proteomes" id="UP000615026">
    <property type="component" value="Unassembled WGS sequence"/>
</dbReference>
<dbReference type="RefSeq" id="WP_193994603.1">
    <property type="nucleotide sequence ID" value="NZ_JADEXP010000189.1"/>
</dbReference>
<sequence length="286" mass="32660">MAFRFDSTLTLVPHGGLGNRMRAIDSAVTLSQKLQKRLHVIWLNNTPQLRCPFEHLFQPLDQVRIISPQITSLYIEPQTIQSSAQLKKILLVLAAKVFQTANFQKVVGHDEAIDLIRNDRLAMLSHYRSVMILTDRSFYPANTYDLFKPIPALESQIQRRTDGFGERTIGLHIRRGDHVKSSERSPLKLFEQAIEQEIARDEATNFYLASDSLKTKQTLAKRFGRRIITQLTATSRNSKQGMQEAVVDLYALSRTRKIYGSYWSSYSRVAANISNLELVILNTLIP</sequence>
<dbReference type="PANTHER" id="PTHR40743:SF1">
    <property type="entry name" value="POSSIBLE GLYCOSYLTRANSFERASE"/>
    <property type="match status" value="1"/>
</dbReference>
<keyword evidence="2" id="KW-1185">Reference proteome</keyword>
<dbReference type="EMBL" id="JADEXP010000189">
    <property type="protein sequence ID" value="MBE9068665.1"/>
    <property type="molecule type" value="Genomic_DNA"/>
</dbReference>
<evidence type="ECO:0000313" key="2">
    <source>
        <dbReference type="Proteomes" id="UP000615026"/>
    </source>
</evidence>
<reference evidence="1" key="1">
    <citation type="submission" date="2020-10" db="EMBL/GenBank/DDBJ databases">
        <authorList>
            <person name="Castelo-Branco R."/>
            <person name="Eusebio N."/>
            <person name="Adriana R."/>
            <person name="Vieira A."/>
            <person name="Brugerolle De Fraissinette N."/>
            <person name="Rezende De Castro R."/>
            <person name="Schneider M.P."/>
            <person name="Vasconcelos V."/>
            <person name="Leao P.N."/>
        </authorList>
    </citation>
    <scope>NUCLEOTIDE SEQUENCE</scope>
    <source>
        <strain evidence="1">LEGE 11479</strain>
    </source>
</reference>
<name>A0A928ZWC8_LEPEC</name>
<dbReference type="AlphaFoldDB" id="A0A928ZWC8"/>
<dbReference type="PANTHER" id="PTHR40743">
    <property type="entry name" value="NUCLEOTIDE-DIPHOSPHO-SUGAR TRANSFERASE CONTAINING PROTEIN"/>
    <property type="match status" value="1"/>
</dbReference>
<organism evidence="1 2">
    <name type="scientific">Leptolyngbya cf. ectocarpi LEGE 11479</name>
    <dbReference type="NCBI Taxonomy" id="1828722"/>
    <lineage>
        <taxon>Bacteria</taxon>
        <taxon>Bacillati</taxon>
        <taxon>Cyanobacteriota</taxon>
        <taxon>Cyanophyceae</taxon>
        <taxon>Leptolyngbyales</taxon>
        <taxon>Leptolyngbyaceae</taxon>
        <taxon>Leptolyngbya group</taxon>
        <taxon>Leptolyngbya</taxon>
    </lineage>
</organism>
<proteinExistence type="predicted"/>
<dbReference type="Gene3D" id="3.40.50.11350">
    <property type="match status" value="1"/>
</dbReference>
<comment type="caution">
    <text evidence="1">The sequence shown here is derived from an EMBL/GenBank/DDBJ whole genome shotgun (WGS) entry which is preliminary data.</text>
</comment>